<name>X0SHJ5_9ZZZZ</name>
<comment type="caution">
    <text evidence="1">The sequence shown here is derived from an EMBL/GenBank/DDBJ whole genome shotgun (WGS) entry which is preliminary data.</text>
</comment>
<evidence type="ECO:0000313" key="1">
    <source>
        <dbReference type="EMBL" id="GAF75387.1"/>
    </source>
</evidence>
<feature type="non-terminal residue" evidence="1">
    <location>
        <position position="1"/>
    </location>
</feature>
<accession>X0SHJ5</accession>
<proteinExistence type="predicted"/>
<reference evidence="1" key="1">
    <citation type="journal article" date="2014" name="Front. Microbiol.">
        <title>High frequency of phylogenetically diverse reductive dehalogenase-homologous genes in deep subseafloor sedimentary metagenomes.</title>
        <authorList>
            <person name="Kawai M."/>
            <person name="Futagami T."/>
            <person name="Toyoda A."/>
            <person name="Takaki Y."/>
            <person name="Nishi S."/>
            <person name="Hori S."/>
            <person name="Arai W."/>
            <person name="Tsubouchi T."/>
            <person name="Morono Y."/>
            <person name="Uchiyama I."/>
            <person name="Ito T."/>
            <person name="Fujiyama A."/>
            <person name="Inagaki F."/>
            <person name="Takami H."/>
        </authorList>
    </citation>
    <scope>NUCLEOTIDE SEQUENCE</scope>
    <source>
        <strain evidence="1">Expedition CK06-06</strain>
    </source>
</reference>
<organism evidence="1">
    <name type="scientific">marine sediment metagenome</name>
    <dbReference type="NCBI Taxonomy" id="412755"/>
    <lineage>
        <taxon>unclassified sequences</taxon>
        <taxon>metagenomes</taxon>
        <taxon>ecological metagenomes</taxon>
    </lineage>
</organism>
<dbReference type="EMBL" id="BARS01001711">
    <property type="protein sequence ID" value="GAF75387.1"/>
    <property type="molecule type" value="Genomic_DNA"/>
</dbReference>
<gene>
    <name evidence="1" type="ORF">S01H1_03200</name>
</gene>
<sequence length="81" mass="9387">VRGSYIQVFLFPPILVLTLWRKFTEWLRPPSPDDTTLNVEIRLPKAVNALFAAIFSAERFLLRHFNLPFGHSVIALARKPR</sequence>
<dbReference type="AlphaFoldDB" id="X0SHJ5"/>
<protein>
    <submittedName>
        <fullName evidence="1">Uncharacterized protein</fullName>
    </submittedName>
</protein>